<dbReference type="Proteomes" id="UP000765160">
    <property type="component" value="Unassembled WGS sequence"/>
</dbReference>
<accession>A0ABX1F5V9</accession>
<protein>
    <recommendedName>
        <fullName evidence="3">Entericidin EcnA/B family protein</fullName>
    </recommendedName>
</protein>
<proteinExistence type="predicted"/>
<name>A0ABX1F5V9_9PROT</name>
<organism evidence="1 2">
    <name type="scientific">Falsiroseomonas frigidaquae</name>
    <dbReference type="NCBI Taxonomy" id="487318"/>
    <lineage>
        <taxon>Bacteria</taxon>
        <taxon>Pseudomonadati</taxon>
        <taxon>Pseudomonadota</taxon>
        <taxon>Alphaproteobacteria</taxon>
        <taxon>Acetobacterales</taxon>
        <taxon>Roseomonadaceae</taxon>
        <taxon>Falsiroseomonas</taxon>
    </lineage>
</organism>
<evidence type="ECO:0000313" key="2">
    <source>
        <dbReference type="Proteomes" id="UP000765160"/>
    </source>
</evidence>
<reference evidence="1 2" key="1">
    <citation type="submission" date="2020-03" db="EMBL/GenBank/DDBJ databases">
        <title>Roseomonas selenitidurans sp. nov. isolated from soil.</title>
        <authorList>
            <person name="Liu H."/>
        </authorList>
    </citation>
    <scope>NUCLEOTIDE SEQUENCE [LARGE SCALE GENOMIC DNA]</scope>
    <source>
        <strain evidence="1 2">JCM 15073</strain>
    </source>
</reference>
<evidence type="ECO:0008006" key="3">
    <source>
        <dbReference type="Google" id="ProtNLM"/>
    </source>
</evidence>
<dbReference type="RefSeq" id="WP_168053449.1">
    <property type="nucleotide sequence ID" value="NZ_JAATJR010000007.1"/>
</dbReference>
<comment type="caution">
    <text evidence="1">The sequence shown here is derived from an EMBL/GenBank/DDBJ whole genome shotgun (WGS) entry which is preliminary data.</text>
</comment>
<dbReference type="EMBL" id="JAAVTX010000007">
    <property type="protein sequence ID" value="NKE47750.1"/>
    <property type="molecule type" value="Genomic_DNA"/>
</dbReference>
<evidence type="ECO:0000313" key="1">
    <source>
        <dbReference type="EMBL" id="NKE47750.1"/>
    </source>
</evidence>
<gene>
    <name evidence="1" type="ORF">HB662_23435</name>
</gene>
<sequence>MRPILLTSLCLLTLAACESSRPAARTGEALDRAGTRTGEAVGRAVQDTGAAVGRAGDWVRNRTQ</sequence>
<dbReference type="PROSITE" id="PS51257">
    <property type="entry name" value="PROKAR_LIPOPROTEIN"/>
    <property type="match status" value="1"/>
</dbReference>
<keyword evidence="2" id="KW-1185">Reference proteome</keyword>